<gene>
    <name evidence="4" type="ORF">Taro_016366</name>
</gene>
<dbReference type="Pfam" id="PF12854">
    <property type="entry name" value="PPR_1"/>
    <property type="match status" value="1"/>
</dbReference>
<feature type="repeat" description="PPR" evidence="3">
    <location>
        <begin position="184"/>
        <end position="218"/>
    </location>
</feature>
<feature type="repeat" description="PPR" evidence="3">
    <location>
        <begin position="394"/>
        <end position="428"/>
    </location>
</feature>
<evidence type="ECO:0008006" key="6">
    <source>
        <dbReference type="Google" id="ProtNLM"/>
    </source>
</evidence>
<evidence type="ECO:0000256" key="2">
    <source>
        <dbReference type="ARBA" id="ARBA00022737"/>
    </source>
</evidence>
<feature type="repeat" description="PPR" evidence="3">
    <location>
        <begin position="588"/>
        <end position="622"/>
    </location>
</feature>
<keyword evidence="5" id="KW-1185">Reference proteome</keyword>
<dbReference type="NCBIfam" id="TIGR00756">
    <property type="entry name" value="PPR"/>
    <property type="match status" value="10"/>
</dbReference>
<protein>
    <recommendedName>
        <fullName evidence="6">Pentatricopeptide repeat-containing protein</fullName>
    </recommendedName>
</protein>
<reference evidence="4" key="1">
    <citation type="submission" date="2017-07" db="EMBL/GenBank/DDBJ databases">
        <title>Taro Niue Genome Assembly and Annotation.</title>
        <authorList>
            <person name="Atibalentja N."/>
            <person name="Keating K."/>
            <person name="Fields C.J."/>
        </authorList>
    </citation>
    <scope>NUCLEOTIDE SEQUENCE</scope>
    <source>
        <strain evidence="4">Niue_2</strain>
        <tissue evidence="4">Leaf</tissue>
    </source>
</reference>
<comment type="caution">
    <text evidence="4">The sequence shown here is derived from an EMBL/GenBank/DDBJ whole genome shotgun (WGS) entry which is preliminary data.</text>
</comment>
<dbReference type="EMBL" id="NMUH01000723">
    <property type="protein sequence ID" value="MQL83863.1"/>
    <property type="molecule type" value="Genomic_DNA"/>
</dbReference>
<keyword evidence="2" id="KW-0677">Repeat</keyword>
<dbReference type="Pfam" id="PF01535">
    <property type="entry name" value="PPR"/>
    <property type="match status" value="1"/>
</dbReference>
<comment type="similarity">
    <text evidence="1">Belongs to the PPR family. P subfamily.</text>
</comment>
<feature type="repeat" description="PPR" evidence="3">
    <location>
        <begin position="499"/>
        <end position="533"/>
    </location>
</feature>
<evidence type="ECO:0000256" key="1">
    <source>
        <dbReference type="ARBA" id="ARBA00007626"/>
    </source>
</evidence>
<name>A0A843USQ3_COLES</name>
<feature type="repeat" description="PPR" evidence="3">
    <location>
        <begin position="534"/>
        <end position="565"/>
    </location>
</feature>
<dbReference type="Gene3D" id="1.25.40.10">
    <property type="entry name" value="Tetratricopeptide repeat domain"/>
    <property type="match status" value="5"/>
</dbReference>
<dbReference type="OrthoDB" id="185373at2759"/>
<sequence length="664" mass="71878">MAAAALAKAETPRRLLRRTGRGAAGGNLPSPGSFFSYCSSSRSSTRPSPSAPSPPLSGIIATLFGYRRPSQAAAFFRRVISGRRLGLPARTGLYSAVIHVLVGARLHAQAICLTKELVQEYLEAGRRDQLGRHVGQITFEALQGFDDSDKFSAAAFGVLVIALSQSGLVDEASWVFHQLSDLPAVHACNALLDGLLKAGRIGSLWELHADMLGRGLEPSSVTYNTLINACRWQGDPSRALQLLDEMVGKGLEPTVVTYTTVVCGLCEEGRIPEAMDLFRNMRRSGVLPNVYTYTAMMDGQCKLADTRGALVLYETMLGDGLLPNAVTLSTLANGLCKEGRTREARELLCNMIRRHVEPNAFAYNCLIDGHAKFGGLSEAFKLQSLMARTGAAPDVVTYGTLMKGLCDAGMVQQGRELLQQMRQEGVAPNTIVYNTLIEGYCKLGDTEEAAHVCSEMTGEGVEPNVVTFSLLIDAHCKTGEMDTAMGIFSEMAVRGVVPDVVTYTCLIDGHMKKGNLEEACRLNKEMADAGEAANVFTLCTLIDGLCRQGRSREAMQLFLQNMGVHDGGSGRNPGRAWSVDIHPPCSPNSIAYMALIYGLYRDAQHFKAGRFFALMRESGMVPDVSTYAALMRGQCQFRYLLNAMMLHADMLKAGVMPVDGRGIG</sequence>
<dbReference type="PANTHER" id="PTHR47938:SF35">
    <property type="entry name" value="PENTATRICOPEPTIDE REPEAT-CONTAINING PROTEIN 4, MITOCHONDRIAL-RELATED"/>
    <property type="match status" value="1"/>
</dbReference>
<feature type="repeat" description="PPR" evidence="3">
    <location>
        <begin position="429"/>
        <end position="463"/>
    </location>
</feature>
<feature type="repeat" description="PPR" evidence="3">
    <location>
        <begin position="623"/>
        <end position="657"/>
    </location>
</feature>
<accession>A0A843USQ3</accession>
<dbReference type="AlphaFoldDB" id="A0A843USQ3"/>
<dbReference type="GO" id="GO:0003729">
    <property type="term" value="F:mRNA binding"/>
    <property type="evidence" value="ECO:0007669"/>
    <property type="project" value="TreeGrafter"/>
</dbReference>
<feature type="repeat" description="PPR" evidence="3">
    <location>
        <begin position="359"/>
        <end position="393"/>
    </location>
</feature>
<feature type="repeat" description="PPR" evidence="3">
    <location>
        <begin position="219"/>
        <end position="253"/>
    </location>
</feature>
<feature type="repeat" description="PPR" evidence="3">
    <location>
        <begin position="289"/>
        <end position="323"/>
    </location>
</feature>
<organism evidence="4 5">
    <name type="scientific">Colocasia esculenta</name>
    <name type="common">Wild taro</name>
    <name type="synonym">Arum esculentum</name>
    <dbReference type="NCBI Taxonomy" id="4460"/>
    <lineage>
        <taxon>Eukaryota</taxon>
        <taxon>Viridiplantae</taxon>
        <taxon>Streptophyta</taxon>
        <taxon>Embryophyta</taxon>
        <taxon>Tracheophyta</taxon>
        <taxon>Spermatophyta</taxon>
        <taxon>Magnoliopsida</taxon>
        <taxon>Liliopsida</taxon>
        <taxon>Araceae</taxon>
        <taxon>Aroideae</taxon>
        <taxon>Colocasieae</taxon>
        <taxon>Colocasia</taxon>
    </lineage>
</organism>
<dbReference type="InterPro" id="IPR002885">
    <property type="entry name" value="PPR_rpt"/>
</dbReference>
<feature type="repeat" description="PPR" evidence="3">
    <location>
        <begin position="254"/>
        <end position="288"/>
    </location>
</feature>
<dbReference type="InterPro" id="IPR011990">
    <property type="entry name" value="TPR-like_helical_dom_sf"/>
</dbReference>
<feature type="repeat" description="PPR" evidence="3">
    <location>
        <begin position="464"/>
        <end position="498"/>
    </location>
</feature>
<feature type="repeat" description="PPR" evidence="3">
    <location>
        <begin position="324"/>
        <end position="358"/>
    </location>
</feature>
<dbReference type="PANTHER" id="PTHR47938">
    <property type="entry name" value="RESPIRATORY COMPLEX I CHAPERONE (CIA84), PUTATIVE (AFU_ORTHOLOGUE AFUA_2G06020)-RELATED"/>
    <property type="match status" value="1"/>
</dbReference>
<proteinExistence type="inferred from homology"/>
<dbReference type="Proteomes" id="UP000652761">
    <property type="component" value="Unassembled WGS sequence"/>
</dbReference>
<dbReference type="Pfam" id="PF13041">
    <property type="entry name" value="PPR_2"/>
    <property type="match status" value="6"/>
</dbReference>
<dbReference type="PROSITE" id="PS51375">
    <property type="entry name" value="PPR"/>
    <property type="match status" value="13"/>
</dbReference>
<evidence type="ECO:0000313" key="5">
    <source>
        <dbReference type="Proteomes" id="UP000652761"/>
    </source>
</evidence>
<evidence type="ECO:0000313" key="4">
    <source>
        <dbReference type="EMBL" id="MQL83863.1"/>
    </source>
</evidence>
<evidence type="ECO:0000256" key="3">
    <source>
        <dbReference type="PROSITE-ProRule" id="PRU00708"/>
    </source>
</evidence>